<organism evidence="9 10">
    <name type="scientific">Daphnia pulex</name>
    <name type="common">Water flea</name>
    <dbReference type="NCBI Taxonomy" id="6669"/>
    <lineage>
        <taxon>Eukaryota</taxon>
        <taxon>Metazoa</taxon>
        <taxon>Ecdysozoa</taxon>
        <taxon>Arthropoda</taxon>
        <taxon>Crustacea</taxon>
        <taxon>Branchiopoda</taxon>
        <taxon>Diplostraca</taxon>
        <taxon>Cladocera</taxon>
        <taxon>Anomopoda</taxon>
        <taxon>Daphniidae</taxon>
        <taxon>Daphnia</taxon>
    </lineage>
</organism>
<evidence type="ECO:0000313" key="8">
    <source>
        <dbReference type="EMBL" id="EFX66619.1"/>
    </source>
</evidence>
<dbReference type="PANTHER" id="PTHR12606:SF141">
    <property type="entry name" value="GH15225P-RELATED"/>
    <property type="match status" value="1"/>
</dbReference>
<dbReference type="GO" id="GO:0006508">
    <property type="term" value="P:proteolysis"/>
    <property type="evidence" value="ECO:0007669"/>
    <property type="project" value="UniProtKB-KW"/>
</dbReference>
<dbReference type="InterPro" id="IPR003653">
    <property type="entry name" value="Peptidase_C48_C"/>
</dbReference>
<dbReference type="KEGG" id="dpx:DAPPUDRAFT_51801"/>
<dbReference type="KEGG" id="dpx:DAPPUDRAFT_18207"/>
<dbReference type="eggNOG" id="KOG0778">
    <property type="taxonomic scope" value="Eukaryota"/>
</dbReference>
<dbReference type="HOGENOM" id="CLU_024324_3_0_1"/>
<keyword evidence="2" id="KW-0645">Protease</keyword>
<dbReference type="KEGG" id="dpx:DAPPUDRAFT_17209"/>
<feature type="non-terminal residue" evidence="9">
    <location>
        <position position="112"/>
    </location>
</feature>
<dbReference type="EMBL" id="GL733624">
    <property type="protein sequence ID" value="EFX62397.1"/>
    <property type="molecule type" value="Genomic_DNA"/>
</dbReference>
<reference evidence="9 10" key="1">
    <citation type="journal article" date="2011" name="Science">
        <title>The ecoresponsive genome of Daphnia pulex.</title>
        <authorList>
            <person name="Colbourne J.K."/>
            <person name="Pfrender M.E."/>
            <person name="Gilbert D."/>
            <person name="Thomas W.K."/>
            <person name="Tucker A."/>
            <person name="Oakley T.H."/>
            <person name="Tokishita S."/>
            <person name="Aerts A."/>
            <person name="Arnold G.J."/>
            <person name="Basu M.K."/>
            <person name="Bauer D.J."/>
            <person name="Caceres C.E."/>
            <person name="Carmel L."/>
            <person name="Casola C."/>
            <person name="Choi J.H."/>
            <person name="Detter J.C."/>
            <person name="Dong Q."/>
            <person name="Dusheyko S."/>
            <person name="Eads B.D."/>
            <person name="Frohlich T."/>
            <person name="Geiler-Samerotte K.A."/>
            <person name="Gerlach D."/>
            <person name="Hatcher P."/>
            <person name="Jogdeo S."/>
            <person name="Krijgsveld J."/>
            <person name="Kriventseva E.V."/>
            <person name="Kultz D."/>
            <person name="Laforsch C."/>
            <person name="Lindquist E."/>
            <person name="Lopez J."/>
            <person name="Manak J.R."/>
            <person name="Muller J."/>
            <person name="Pangilinan J."/>
            <person name="Patwardhan R.P."/>
            <person name="Pitluck S."/>
            <person name="Pritham E.J."/>
            <person name="Rechtsteiner A."/>
            <person name="Rho M."/>
            <person name="Rogozin I.B."/>
            <person name="Sakarya O."/>
            <person name="Salamov A."/>
            <person name="Schaack S."/>
            <person name="Shapiro H."/>
            <person name="Shiga Y."/>
            <person name="Skalitzky C."/>
            <person name="Smith Z."/>
            <person name="Souvorov A."/>
            <person name="Sung W."/>
            <person name="Tang Z."/>
            <person name="Tsuchiya D."/>
            <person name="Tu H."/>
            <person name="Vos H."/>
            <person name="Wang M."/>
            <person name="Wolf Y.I."/>
            <person name="Yamagata H."/>
            <person name="Yamada T."/>
            <person name="Ye Y."/>
            <person name="Shaw J.R."/>
            <person name="Andrews J."/>
            <person name="Crease T.J."/>
            <person name="Tang H."/>
            <person name="Lucas S.M."/>
            <person name="Robertson H.M."/>
            <person name="Bork P."/>
            <person name="Koonin E.V."/>
            <person name="Zdobnov E.M."/>
            <person name="Grigoriev I.V."/>
            <person name="Lynch M."/>
            <person name="Boore J.L."/>
        </authorList>
    </citation>
    <scope>NUCLEOTIDE SEQUENCE [LARGE SCALE GENOMIC DNA]</scope>
</reference>
<keyword evidence="10" id="KW-1185">Reference proteome</keyword>
<gene>
    <name evidence="7" type="ORF">DAPPUDRAFT_17207</name>
    <name evidence="8" type="ORF">DAPPUDRAFT_17209</name>
    <name evidence="6" type="ORF">DAPPUDRAFT_18207</name>
    <name evidence="9" type="ORF">DAPPUDRAFT_51801</name>
</gene>
<evidence type="ECO:0000259" key="5">
    <source>
        <dbReference type="PROSITE" id="PS50600"/>
    </source>
</evidence>
<accession>E9GK67</accession>
<dbReference type="EMBL" id="GL733829">
    <property type="protein sequence ID" value="EFX62102.1"/>
    <property type="molecule type" value="Genomic_DNA"/>
</dbReference>
<evidence type="ECO:0000256" key="2">
    <source>
        <dbReference type="ARBA" id="ARBA00022670"/>
    </source>
</evidence>
<protein>
    <recommendedName>
        <fullName evidence="5">Ubiquitin-like protease family profile domain-containing protein</fullName>
    </recommendedName>
</protein>
<sequence>DYIFIPVNHSNTHWALISVSMKEKIIRYYDSLKWNDRGIMKLVQDHLTSISLNTDKEEWRTEICSELPIQTNTFDCGVFLCQYAYCIASGKSFNYLTENTRNLRQLMHNEFL</sequence>
<proteinExistence type="inferred from homology"/>
<dbReference type="STRING" id="6669.E9GK67"/>
<dbReference type="OrthoDB" id="8188607at2759"/>
<dbReference type="Pfam" id="PF02902">
    <property type="entry name" value="Peptidase_C48"/>
    <property type="match status" value="1"/>
</dbReference>
<evidence type="ECO:0000313" key="7">
    <source>
        <dbReference type="EMBL" id="EFX62397.1"/>
    </source>
</evidence>
<dbReference type="PANTHER" id="PTHR12606">
    <property type="entry name" value="SENTRIN/SUMO-SPECIFIC PROTEASE"/>
    <property type="match status" value="1"/>
</dbReference>
<dbReference type="Proteomes" id="UP000000305">
    <property type="component" value="Unassembled WGS sequence"/>
</dbReference>
<evidence type="ECO:0000256" key="3">
    <source>
        <dbReference type="ARBA" id="ARBA00022801"/>
    </source>
</evidence>
<evidence type="ECO:0000256" key="1">
    <source>
        <dbReference type="ARBA" id="ARBA00005234"/>
    </source>
</evidence>
<feature type="domain" description="Ubiquitin-like protease family profile" evidence="5">
    <location>
        <begin position="1"/>
        <end position="87"/>
    </location>
</feature>
<dbReference type="PROSITE" id="PS50600">
    <property type="entry name" value="ULP_PROTEASE"/>
    <property type="match status" value="1"/>
</dbReference>
<dbReference type="EMBL" id="GL732698">
    <property type="protein sequence ID" value="EFX66619.1"/>
    <property type="molecule type" value="Genomic_DNA"/>
</dbReference>
<dbReference type="GO" id="GO:0008234">
    <property type="term" value="F:cysteine-type peptidase activity"/>
    <property type="evidence" value="ECO:0007669"/>
    <property type="project" value="UniProtKB-KW"/>
</dbReference>
<dbReference type="KEGG" id="dpx:DAPPUDRAFT_17207"/>
<comment type="similarity">
    <text evidence="1">Belongs to the peptidase C48 family.</text>
</comment>
<evidence type="ECO:0000313" key="9">
    <source>
        <dbReference type="EMBL" id="EFX80113.1"/>
    </source>
</evidence>
<feature type="non-terminal residue" evidence="9">
    <location>
        <position position="1"/>
    </location>
</feature>
<dbReference type="InterPro" id="IPR038765">
    <property type="entry name" value="Papain-like_cys_pep_sf"/>
</dbReference>
<evidence type="ECO:0000313" key="6">
    <source>
        <dbReference type="EMBL" id="EFX62102.1"/>
    </source>
</evidence>
<dbReference type="Gene3D" id="3.40.395.10">
    <property type="entry name" value="Adenoviral Proteinase, Chain A"/>
    <property type="match status" value="1"/>
</dbReference>
<dbReference type="EMBL" id="GL732549">
    <property type="protein sequence ID" value="EFX80113.1"/>
    <property type="molecule type" value="Genomic_DNA"/>
</dbReference>
<keyword evidence="4" id="KW-0788">Thiol protease</keyword>
<evidence type="ECO:0000313" key="10">
    <source>
        <dbReference type="Proteomes" id="UP000000305"/>
    </source>
</evidence>
<evidence type="ECO:0000256" key="4">
    <source>
        <dbReference type="ARBA" id="ARBA00022807"/>
    </source>
</evidence>
<dbReference type="SUPFAM" id="SSF54001">
    <property type="entry name" value="Cysteine proteinases"/>
    <property type="match status" value="1"/>
</dbReference>
<name>E9GK67_DAPPU</name>
<keyword evidence="3" id="KW-0378">Hydrolase</keyword>
<dbReference type="AlphaFoldDB" id="E9GK67"/>